<dbReference type="AlphaFoldDB" id="B0DXQ9"/>
<dbReference type="InParanoid" id="B0DXQ9"/>
<dbReference type="Proteomes" id="UP000001194">
    <property type="component" value="Unassembled WGS sequence"/>
</dbReference>
<sequence>MDEPPSPFFPYSDRSSTPSSTDGSPSPTDEPPSPFFPYSDRSSTPSSTDGSPSPPHEPPSPFFPYSDRPSTPSSTDGSPSPLHEPPSPLLKSRIPRKTIIIDRSDFTSVYDLDCPLRKGIFYYLHKGAICERNIYSSGKHEPRIIGLQHGSWGFIRFSFVPIKGNQMLLLGKYTKFGHSMKYRFLYLSIHDIRSDNRVGPALWSFESRVDGVFNMSDLELIKTTKSPLAITFRVWFRDHWKLFDTTQTDASDNFIPIESGRIDFDSKIKGRDHEYSLVKLSPDRRILLNMDVDEYRSNETIDIHYSDSGGTNFSFVTRISVPISKIPKHPADRLQDPRVVFSANGSKFAIAMNGGRVSVWDIQSKVPLKTFIAPQNDYDIDDLQFSSGKLGKEVLVFVERKSFSDPDIIRMIDATLFEMEETITLQRSKSYIRVGALFFDPSGGTLYAEQNGILYEWDLQNNKCGPEWWIGEE</sequence>
<protein>
    <submittedName>
        <fullName evidence="2">Predicted protein</fullName>
    </submittedName>
</protein>
<dbReference type="OrthoDB" id="64353at2759"/>
<organism evidence="3">
    <name type="scientific">Laccaria bicolor (strain S238N-H82 / ATCC MYA-4686)</name>
    <name type="common">Bicoloured deceiver</name>
    <name type="synonym">Laccaria laccata var. bicolor</name>
    <dbReference type="NCBI Taxonomy" id="486041"/>
    <lineage>
        <taxon>Eukaryota</taxon>
        <taxon>Fungi</taxon>
        <taxon>Dikarya</taxon>
        <taxon>Basidiomycota</taxon>
        <taxon>Agaricomycotina</taxon>
        <taxon>Agaricomycetes</taxon>
        <taxon>Agaricomycetidae</taxon>
        <taxon>Agaricales</taxon>
        <taxon>Agaricineae</taxon>
        <taxon>Hydnangiaceae</taxon>
        <taxon>Laccaria</taxon>
    </lineage>
</organism>
<dbReference type="EMBL" id="DS547147">
    <property type="protein sequence ID" value="EDR00725.1"/>
    <property type="molecule type" value="Genomic_DNA"/>
</dbReference>
<reference evidence="2 3" key="1">
    <citation type="journal article" date="2008" name="Nature">
        <title>The genome of Laccaria bicolor provides insights into mycorrhizal symbiosis.</title>
        <authorList>
            <person name="Martin F."/>
            <person name="Aerts A."/>
            <person name="Ahren D."/>
            <person name="Brun A."/>
            <person name="Danchin E.G.J."/>
            <person name="Duchaussoy F."/>
            <person name="Gibon J."/>
            <person name="Kohler A."/>
            <person name="Lindquist E."/>
            <person name="Pereda V."/>
            <person name="Salamov A."/>
            <person name="Shapiro H.J."/>
            <person name="Wuyts J."/>
            <person name="Blaudez D."/>
            <person name="Buee M."/>
            <person name="Brokstein P."/>
            <person name="Canbaeck B."/>
            <person name="Cohen D."/>
            <person name="Courty P.E."/>
            <person name="Coutinho P.M."/>
            <person name="Delaruelle C."/>
            <person name="Detter J.C."/>
            <person name="Deveau A."/>
            <person name="DiFazio S."/>
            <person name="Duplessis S."/>
            <person name="Fraissinet-Tachet L."/>
            <person name="Lucic E."/>
            <person name="Frey-Klett P."/>
            <person name="Fourrey C."/>
            <person name="Feussner I."/>
            <person name="Gay G."/>
            <person name="Grimwood J."/>
            <person name="Hoegger P.J."/>
            <person name="Jain P."/>
            <person name="Kilaru S."/>
            <person name="Labbe J."/>
            <person name="Lin Y.C."/>
            <person name="Legue V."/>
            <person name="Le Tacon F."/>
            <person name="Marmeisse R."/>
            <person name="Melayah D."/>
            <person name="Montanini B."/>
            <person name="Muratet M."/>
            <person name="Nehls U."/>
            <person name="Niculita-Hirzel H."/>
            <person name="Oudot-Le Secq M.P."/>
            <person name="Peter M."/>
            <person name="Quesneville H."/>
            <person name="Rajashekar B."/>
            <person name="Reich M."/>
            <person name="Rouhier N."/>
            <person name="Schmutz J."/>
            <person name="Yin T."/>
            <person name="Chalot M."/>
            <person name="Henrissat B."/>
            <person name="Kuees U."/>
            <person name="Lucas S."/>
            <person name="Van de Peer Y."/>
            <person name="Podila G.K."/>
            <person name="Polle A."/>
            <person name="Pukkila P.J."/>
            <person name="Richardson P.M."/>
            <person name="Rouze P."/>
            <person name="Sanders I.R."/>
            <person name="Stajich J.E."/>
            <person name="Tunlid A."/>
            <person name="Tuskan G."/>
            <person name="Grigoriev I.V."/>
        </authorList>
    </citation>
    <scope>NUCLEOTIDE SEQUENCE [LARGE SCALE GENOMIC DNA]</scope>
    <source>
        <strain evidence="3">S238N-H82 / ATCC MYA-4686</strain>
    </source>
</reference>
<feature type="compositionally biased region" description="Low complexity" evidence="1">
    <location>
        <begin position="63"/>
        <end position="81"/>
    </location>
</feature>
<dbReference type="SUPFAM" id="SSF50969">
    <property type="entry name" value="YVTN repeat-like/Quinoprotein amine dehydrogenase"/>
    <property type="match status" value="1"/>
</dbReference>
<feature type="compositionally biased region" description="Low complexity" evidence="1">
    <location>
        <begin position="9"/>
        <end position="27"/>
    </location>
</feature>
<dbReference type="GeneID" id="6084369"/>
<name>B0DXQ9_LACBS</name>
<feature type="compositionally biased region" description="Low complexity" evidence="1">
    <location>
        <begin position="36"/>
        <end position="51"/>
    </location>
</feature>
<proteinExistence type="predicted"/>
<evidence type="ECO:0000256" key="1">
    <source>
        <dbReference type="SAM" id="MobiDB-lite"/>
    </source>
</evidence>
<evidence type="ECO:0000313" key="3">
    <source>
        <dbReference type="Proteomes" id="UP000001194"/>
    </source>
</evidence>
<dbReference type="Gene3D" id="2.130.10.10">
    <property type="entry name" value="YVTN repeat-like/Quinoprotein amine dehydrogenase"/>
    <property type="match status" value="1"/>
</dbReference>
<accession>B0DXQ9</accession>
<dbReference type="InterPro" id="IPR015943">
    <property type="entry name" value="WD40/YVTN_repeat-like_dom_sf"/>
</dbReference>
<gene>
    <name evidence="2" type="ORF">LACBIDRAFT_313184</name>
</gene>
<keyword evidence="3" id="KW-1185">Reference proteome</keyword>
<dbReference type="HOGENOM" id="CLU_031726_0_0_1"/>
<dbReference type="KEGG" id="lbc:LACBIDRAFT_313184"/>
<evidence type="ECO:0000313" key="2">
    <source>
        <dbReference type="EMBL" id="EDR00725.1"/>
    </source>
</evidence>
<dbReference type="InterPro" id="IPR011044">
    <property type="entry name" value="Quino_amine_DH_bsu"/>
</dbReference>
<feature type="compositionally biased region" description="Pro residues" evidence="1">
    <location>
        <begin position="52"/>
        <end position="62"/>
    </location>
</feature>
<feature type="region of interest" description="Disordered" evidence="1">
    <location>
        <begin position="1"/>
        <end position="90"/>
    </location>
</feature>
<dbReference type="RefSeq" id="XP_001888734.1">
    <property type="nucleotide sequence ID" value="XM_001888699.1"/>
</dbReference>